<dbReference type="Proteomes" id="UP000823775">
    <property type="component" value="Unassembled WGS sequence"/>
</dbReference>
<evidence type="ECO:0000256" key="3">
    <source>
        <dbReference type="PROSITE-ProRule" id="PRU00221"/>
    </source>
</evidence>
<organism evidence="4 5">
    <name type="scientific">Datura stramonium</name>
    <name type="common">Jimsonweed</name>
    <name type="synonym">Common thornapple</name>
    <dbReference type="NCBI Taxonomy" id="4076"/>
    <lineage>
        <taxon>Eukaryota</taxon>
        <taxon>Viridiplantae</taxon>
        <taxon>Streptophyta</taxon>
        <taxon>Embryophyta</taxon>
        <taxon>Tracheophyta</taxon>
        <taxon>Spermatophyta</taxon>
        <taxon>Magnoliopsida</taxon>
        <taxon>eudicotyledons</taxon>
        <taxon>Gunneridae</taxon>
        <taxon>Pentapetalae</taxon>
        <taxon>asterids</taxon>
        <taxon>lamiids</taxon>
        <taxon>Solanales</taxon>
        <taxon>Solanaceae</taxon>
        <taxon>Solanoideae</taxon>
        <taxon>Datureae</taxon>
        <taxon>Datura</taxon>
    </lineage>
</organism>
<dbReference type="Pfam" id="PF00400">
    <property type="entry name" value="WD40"/>
    <property type="match status" value="1"/>
</dbReference>
<dbReference type="InterPro" id="IPR001680">
    <property type="entry name" value="WD40_rpt"/>
</dbReference>
<name>A0ABS8VCH4_DATST</name>
<dbReference type="PANTHER" id="PTHR14221">
    <property type="entry name" value="WD REPEAT DOMAIN 44"/>
    <property type="match status" value="1"/>
</dbReference>
<comment type="caution">
    <text evidence="4">The sequence shown here is derived from an EMBL/GenBank/DDBJ whole genome shotgun (WGS) entry which is preliminary data.</text>
</comment>
<reference evidence="4 5" key="1">
    <citation type="journal article" date="2021" name="BMC Genomics">
        <title>Datura genome reveals duplications of psychoactive alkaloid biosynthetic genes and high mutation rate following tissue culture.</title>
        <authorList>
            <person name="Rajewski A."/>
            <person name="Carter-House D."/>
            <person name="Stajich J."/>
            <person name="Litt A."/>
        </authorList>
    </citation>
    <scope>NUCLEOTIDE SEQUENCE [LARGE SCALE GENOMIC DNA]</scope>
    <source>
        <strain evidence="4">AR-01</strain>
    </source>
</reference>
<dbReference type="PROSITE" id="PS50294">
    <property type="entry name" value="WD_REPEATS_REGION"/>
    <property type="match status" value="1"/>
</dbReference>
<dbReference type="PROSITE" id="PS50082">
    <property type="entry name" value="WD_REPEATS_2"/>
    <property type="match status" value="1"/>
</dbReference>
<dbReference type="EMBL" id="JACEIK010004025">
    <property type="protein sequence ID" value="MCD9643898.1"/>
    <property type="molecule type" value="Genomic_DNA"/>
</dbReference>
<dbReference type="InterPro" id="IPR015943">
    <property type="entry name" value="WD40/YVTN_repeat-like_dom_sf"/>
</dbReference>
<dbReference type="SMART" id="SM00320">
    <property type="entry name" value="WD40"/>
    <property type="match status" value="1"/>
</dbReference>
<proteinExistence type="predicted"/>
<keyword evidence="2" id="KW-0677">Repeat</keyword>
<protein>
    <submittedName>
        <fullName evidence="4">Uncharacterized protein</fullName>
    </submittedName>
</protein>
<gene>
    <name evidence="4" type="ORF">HAX54_031782</name>
</gene>
<dbReference type="SUPFAM" id="SSF50978">
    <property type="entry name" value="WD40 repeat-like"/>
    <property type="match status" value="1"/>
</dbReference>
<dbReference type="Gene3D" id="2.130.10.10">
    <property type="entry name" value="YVTN repeat-like/Quinoprotein amine dehydrogenase"/>
    <property type="match status" value="1"/>
</dbReference>
<dbReference type="InterPro" id="IPR040324">
    <property type="entry name" value="WDR44/Dgr2"/>
</dbReference>
<accession>A0ABS8VCH4</accession>
<evidence type="ECO:0000313" key="5">
    <source>
        <dbReference type="Proteomes" id="UP000823775"/>
    </source>
</evidence>
<keyword evidence="1 3" id="KW-0853">WD repeat</keyword>
<evidence type="ECO:0000256" key="1">
    <source>
        <dbReference type="ARBA" id="ARBA00022574"/>
    </source>
</evidence>
<dbReference type="PANTHER" id="PTHR14221:SF0">
    <property type="entry name" value="WD REPEAT-CONTAINING PROTEIN 44"/>
    <property type="match status" value="1"/>
</dbReference>
<feature type="repeat" description="WD" evidence="3">
    <location>
        <begin position="87"/>
        <end position="117"/>
    </location>
</feature>
<dbReference type="InterPro" id="IPR036322">
    <property type="entry name" value="WD40_repeat_dom_sf"/>
</dbReference>
<sequence length="136" mass="14679">MGFVGFDCLPSAASDESDSMGLNRIAESSEAVCSSASEEEFMCNERESSGNANSLTDELDQTWFDDLGGDFKKKINEFSAVFCGQEISAHSGLIWTMKFSPDGKYLASAGEDGVVRLNAVDSSCEASNFNFSSHRL</sequence>
<evidence type="ECO:0000256" key="2">
    <source>
        <dbReference type="ARBA" id="ARBA00022737"/>
    </source>
</evidence>
<keyword evidence="5" id="KW-1185">Reference proteome</keyword>
<evidence type="ECO:0000313" key="4">
    <source>
        <dbReference type="EMBL" id="MCD9643898.1"/>
    </source>
</evidence>